<dbReference type="Proteomes" id="UP001201163">
    <property type="component" value="Unassembled WGS sequence"/>
</dbReference>
<reference evidence="1" key="1">
    <citation type="submission" date="2022-01" db="EMBL/GenBank/DDBJ databases">
        <title>Comparative genomics reveals a dynamic genome evolution in the ectomycorrhizal milk-cap (Lactarius) mushrooms.</title>
        <authorList>
            <consortium name="DOE Joint Genome Institute"/>
            <person name="Lebreton A."/>
            <person name="Tang N."/>
            <person name="Kuo A."/>
            <person name="LaButti K."/>
            <person name="Drula E."/>
            <person name="Barry K."/>
            <person name="Clum A."/>
            <person name="Lipzen A."/>
            <person name="Mousain D."/>
            <person name="Ng V."/>
            <person name="Wang R."/>
            <person name="Wang X."/>
            <person name="Dai Y."/>
            <person name="Henrissat B."/>
            <person name="Grigoriev I.V."/>
            <person name="Guerin-Laguette A."/>
            <person name="Yu F."/>
            <person name="Martin F.M."/>
        </authorList>
    </citation>
    <scope>NUCLEOTIDE SEQUENCE</scope>
    <source>
        <strain evidence="1">QP</strain>
    </source>
</reference>
<protein>
    <submittedName>
        <fullName evidence="1">Uncharacterized protein</fullName>
    </submittedName>
</protein>
<proteinExistence type="predicted"/>
<comment type="caution">
    <text evidence="1">The sequence shown here is derived from an EMBL/GenBank/DDBJ whole genome shotgun (WGS) entry which is preliminary data.</text>
</comment>
<organism evidence="1 2">
    <name type="scientific">Lactarius akahatsu</name>
    <dbReference type="NCBI Taxonomy" id="416441"/>
    <lineage>
        <taxon>Eukaryota</taxon>
        <taxon>Fungi</taxon>
        <taxon>Dikarya</taxon>
        <taxon>Basidiomycota</taxon>
        <taxon>Agaricomycotina</taxon>
        <taxon>Agaricomycetes</taxon>
        <taxon>Russulales</taxon>
        <taxon>Russulaceae</taxon>
        <taxon>Lactarius</taxon>
    </lineage>
</organism>
<evidence type="ECO:0000313" key="1">
    <source>
        <dbReference type="EMBL" id="KAH8999715.1"/>
    </source>
</evidence>
<evidence type="ECO:0000313" key="2">
    <source>
        <dbReference type="Proteomes" id="UP001201163"/>
    </source>
</evidence>
<accession>A0AAD4LP06</accession>
<sequence>MFSQTTHCVSRGILATSHGIVGGGGRCMCRCAGRRSSSCLPLSLLPSRKRSGQQLVTPCLPGCPNPQFRFISPVNTDSVVGFAVWRVACLSFPQLQHAEDVSWRTKSMRQAVAVYLRPSFRLTQVSPICLTTAVRCVFERYGCPVGDRPHSGSQAFVALREWLAGRACQAENE</sequence>
<dbReference type="AlphaFoldDB" id="A0AAD4LP06"/>
<name>A0AAD4LP06_9AGAM</name>
<keyword evidence="2" id="KW-1185">Reference proteome</keyword>
<gene>
    <name evidence="1" type="ORF">EDB92DRAFT_742671</name>
</gene>
<dbReference type="EMBL" id="JAKELL010000003">
    <property type="protein sequence ID" value="KAH8999715.1"/>
    <property type="molecule type" value="Genomic_DNA"/>
</dbReference>